<evidence type="ECO:0000313" key="4">
    <source>
        <dbReference type="Proteomes" id="UP000597989"/>
    </source>
</evidence>
<feature type="compositionally biased region" description="Basic and acidic residues" evidence="1">
    <location>
        <begin position="85"/>
        <end position="99"/>
    </location>
</feature>
<reference evidence="3" key="3">
    <citation type="submission" date="2020-09" db="EMBL/GenBank/DDBJ databases">
        <authorList>
            <person name="Sun Q."/>
            <person name="Zhou Y."/>
        </authorList>
    </citation>
    <scope>NUCLEOTIDE SEQUENCE</scope>
    <source>
        <strain evidence="3">CGMCC 4.7206</strain>
    </source>
</reference>
<reference evidence="3 4" key="1">
    <citation type="journal article" date="2014" name="Int. J. Syst. Evol. Microbiol.">
        <title>Complete genome sequence of Corynebacterium casei LMG S-19264T (=DSM 44701T), isolated from a smear-ripened cheese.</title>
        <authorList>
            <consortium name="US DOE Joint Genome Institute (JGI-PGF)"/>
            <person name="Walter F."/>
            <person name="Albersmeier A."/>
            <person name="Kalinowski J."/>
            <person name="Ruckert C."/>
        </authorList>
    </citation>
    <scope>NUCLEOTIDE SEQUENCE [LARGE SCALE GENOMIC DNA]</scope>
    <source>
        <strain evidence="3 4">CGMCC 4.7206</strain>
    </source>
</reference>
<organism evidence="3 4">
    <name type="scientific">Saccharopolyspora thermophila</name>
    <dbReference type="NCBI Taxonomy" id="89367"/>
    <lineage>
        <taxon>Bacteria</taxon>
        <taxon>Bacillati</taxon>
        <taxon>Actinomycetota</taxon>
        <taxon>Actinomycetes</taxon>
        <taxon>Pseudonocardiales</taxon>
        <taxon>Pseudonocardiaceae</taxon>
        <taxon>Saccharopolyspora</taxon>
    </lineage>
</organism>
<dbReference type="Proteomes" id="UP000597989">
    <property type="component" value="Unassembled WGS sequence"/>
</dbReference>
<gene>
    <name evidence="2" type="ORF">GCM10009545_43690</name>
    <name evidence="3" type="ORF">GCM10011581_24060</name>
</gene>
<name>A0A917JX13_9PSEU</name>
<dbReference type="Proteomes" id="UP001500220">
    <property type="component" value="Unassembled WGS sequence"/>
</dbReference>
<accession>A0A917JX13</accession>
<protein>
    <submittedName>
        <fullName evidence="3">Uncharacterized protein</fullName>
    </submittedName>
</protein>
<reference evidence="2 5" key="2">
    <citation type="journal article" date="2019" name="Int. J. Syst. Evol. Microbiol.">
        <title>The Global Catalogue of Microorganisms (GCM) 10K type strain sequencing project: providing services to taxonomists for standard genome sequencing and annotation.</title>
        <authorList>
            <consortium name="The Broad Institute Genomics Platform"/>
            <consortium name="The Broad Institute Genome Sequencing Center for Infectious Disease"/>
            <person name="Wu L."/>
            <person name="Ma J."/>
        </authorList>
    </citation>
    <scope>NUCLEOTIDE SEQUENCE [LARGE SCALE GENOMIC DNA]</scope>
    <source>
        <strain evidence="2 5">JCM 10664</strain>
    </source>
</reference>
<evidence type="ECO:0000256" key="1">
    <source>
        <dbReference type="SAM" id="MobiDB-lite"/>
    </source>
</evidence>
<keyword evidence="5" id="KW-1185">Reference proteome</keyword>
<sequence length="99" mass="10947">MDQAPEQAAQGMQAEQCEGVRAEQQVGLSSQLGGRGHREQREGRQRSVLSGQDWTASRIQHIRDEPPGMDAYCMLNPLAPPPTARADRDRRADPAKPRS</sequence>
<evidence type="ECO:0000313" key="5">
    <source>
        <dbReference type="Proteomes" id="UP001500220"/>
    </source>
</evidence>
<evidence type="ECO:0000313" key="3">
    <source>
        <dbReference type="EMBL" id="GGI86137.1"/>
    </source>
</evidence>
<reference evidence="2" key="4">
    <citation type="submission" date="2023-12" db="EMBL/GenBank/DDBJ databases">
        <authorList>
            <person name="Sun Q."/>
            <person name="Inoue M."/>
        </authorList>
    </citation>
    <scope>NUCLEOTIDE SEQUENCE</scope>
    <source>
        <strain evidence="2">JCM 10664</strain>
    </source>
</reference>
<dbReference type="EMBL" id="BMMT01000007">
    <property type="protein sequence ID" value="GGI86137.1"/>
    <property type="molecule type" value="Genomic_DNA"/>
</dbReference>
<feature type="compositionally biased region" description="Basic and acidic residues" evidence="1">
    <location>
        <begin position="36"/>
        <end position="45"/>
    </location>
</feature>
<dbReference type="AlphaFoldDB" id="A0A917JX13"/>
<feature type="compositionally biased region" description="Polar residues" evidence="1">
    <location>
        <begin position="47"/>
        <end position="56"/>
    </location>
</feature>
<proteinExistence type="predicted"/>
<comment type="caution">
    <text evidence="3">The sequence shown here is derived from an EMBL/GenBank/DDBJ whole genome shotgun (WGS) entry which is preliminary data.</text>
</comment>
<feature type="region of interest" description="Disordered" evidence="1">
    <location>
        <begin position="76"/>
        <end position="99"/>
    </location>
</feature>
<evidence type="ECO:0000313" key="2">
    <source>
        <dbReference type="EMBL" id="GAA0536236.1"/>
    </source>
</evidence>
<feature type="region of interest" description="Disordered" evidence="1">
    <location>
        <begin position="1"/>
        <end position="56"/>
    </location>
</feature>
<dbReference type="EMBL" id="BAAAHC010000019">
    <property type="protein sequence ID" value="GAA0536236.1"/>
    <property type="molecule type" value="Genomic_DNA"/>
</dbReference>